<proteinExistence type="predicted"/>
<feature type="compositionally biased region" description="Polar residues" evidence="2">
    <location>
        <begin position="1156"/>
        <end position="1169"/>
    </location>
</feature>
<feature type="compositionally biased region" description="Polar residues" evidence="2">
    <location>
        <begin position="1350"/>
        <end position="1361"/>
    </location>
</feature>
<evidence type="ECO:0000256" key="1">
    <source>
        <dbReference type="ARBA" id="ARBA00022553"/>
    </source>
</evidence>
<dbReference type="InterPro" id="IPR026947">
    <property type="entry name" value="UBN_middle_dom"/>
</dbReference>
<feature type="compositionally biased region" description="Polar residues" evidence="2">
    <location>
        <begin position="1131"/>
        <end position="1147"/>
    </location>
</feature>
<name>A0A7D9HCR0_PARCT</name>
<protein>
    <submittedName>
        <fullName evidence="3">Uncharacterized protein</fullName>
    </submittedName>
</protein>
<feature type="region of interest" description="Disordered" evidence="2">
    <location>
        <begin position="1124"/>
        <end position="1180"/>
    </location>
</feature>
<dbReference type="EMBL" id="CACRXK020000203">
    <property type="protein sequence ID" value="CAB3979487.1"/>
    <property type="molecule type" value="Genomic_DNA"/>
</dbReference>
<feature type="region of interest" description="Disordered" evidence="2">
    <location>
        <begin position="190"/>
        <end position="280"/>
    </location>
</feature>
<dbReference type="Pfam" id="PF08729">
    <property type="entry name" value="HUN"/>
    <property type="match status" value="1"/>
</dbReference>
<feature type="region of interest" description="Disordered" evidence="2">
    <location>
        <begin position="599"/>
        <end position="683"/>
    </location>
</feature>
<dbReference type="InterPro" id="IPR014840">
    <property type="entry name" value="HRD"/>
</dbReference>
<organism evidence="3 4">
    <name type="scientific">Paramuricea clavata</name>
    <name type="common">Red gorgonian</name>
    <name type="synonym">Violescent sea-whip</name>
    <dbReference type="NCBI Taxonomy" id="317549"/>
    <lineage>
        <taxon>Eukaryota</taxon>
        <taxon>Metazoa</taxon>
        <taxon>Cnidaria</taxon>
        <taxon>Anthozoa</taxon>
        <taxon>Octocorallia</taxon>
        <taxon>Malacalcyonacea</taxon>
        <taxon>Plexauridae</taxon>
        <taxon>Paramuricea</taxon>
    </lineage>
</organism>
<feature type="compositionally biased region" description="Low complexity" evidence="2">
    <location>
        <begin position="1007"/>
        <end position="1019"/>
    </location>
</feature>
<reference evidence="3" key="1">
    <citation type="submission" date="2020-04" db="EMBL/GenBank/DDBJ databases">
        <authorList>
            <person name="Alioto T."/>
            <person name="Alioto T."/>
            <person name="Gomez Garrido J."/>
        </authorList>
    </citation>
    <scope>NUCLEOTIDE SEQUENCE</scope>
    <source>
        <strain evidence="3">A484AB</strain>
    </source>
</reference>
<dbReference type="PANTHER" id="PTHR21669">
    <property type="entry name" value="CAPZ-INTERACTING PROTEIN AND RELATED PROTEINS"/>
    <property type="match status" value="1"/>
</dbReference>
<sequence length="1371" mass="152476">MQKVQIGLRSQQKFYRNVNGAEKPVYEQFRNAAIFPNIMEAENKSKTESSKNFAQKEKIKERVSVRFNLQLTDSTDRSFPEFSYLELLGTNKNKKKDDDILHDGECNVDEIRALAKKFEDKYGPKSAAKKSKGHKIDRVQDLVDVTYGYDVTDSFVDDTEAYDELVPADWTTEHGGFYINMGDLNFRPLSSGDEKSDGDFKEPKKKKTPKKKNKENKEKKLKDGKRCLSSTEKEKSSKKMRLNSDEKESKLQKLKKRMNIDAGKLDKSKETTSDTVTQRNKPTKTLSIENITLQSPVIKLEKNSITELRNSVSSNNPTSTPVENSSIGTENENSLSNSLSVTLPDGLPPSLILSIQKLIEAARKAGGEAGKCKFFNSDVNRILLQIETDSRKLNCRARSAVYDYLALFLPCTKDTLLKRAKNLFMQEQVGRLREPLLKLRLAIEAAMPAQVKHYEEEVAKLSEEQALQSQKLCIDTANQNGEKKDDVVMKDLEVDGENDKNEESTTPTDVNAPTTPSEDKGKRAILPKRFVWKDDIRNLLCDVVGIKVELYLMSKSRSTTAEEALKGFLETEVRPLWPKGWMTTRILYRESKQAHAKVTSTIGVAKAKKDAKRPKEEEGKGQDSNHQQVTAMAIDQKNSEGVKPTNISTSSVSATNDVTKSTTVTKTPDAVRPQALNIPTDKQTIQLKPSIQTKTEADVPVKSSVEVKSQVKSQDEPRVINPLQSSQLVGQSQMKLQNATQMKLQGPTQLKSQALTQIKPQDQTLRSESQVRAQEITPSEPIVRTALQGTLQCKGVEKPRISAQGSVLLATQSKPQAELSEQKDRNSPDQLNLKHPSQSQGQSIHGQTPSQSLSSSHPQDHSLLKPQSAAFQNQIKDRVKPRPEEDESTLRKLLGLTEVQSKDQSHIQLQGHVQNQTLVQKVNAQLQGQPALHGQRSTVQNSQNKPHVQSHVQPITQQTGQGKGRGQILTHAHNQTQVQLKTSAYRQNQLESQNRIQNQLQTLTHAQGQVRGQGQLQGQFHTPPREDQGHPLSQVQSKSPSSPRVAVHTNSPQRILQAAFNSQTNMNKPKATGKTILDFLDEVNPSRNTQAFHSPENRPLSHATSVSSPLPSCSFQNVSQEHQISPPRNIKTPNSMAVSSPPLSSPNRHPIRNVSPIRQMSNNTGTFGNISPPKRLSSCSLQNIPSKLNQETPASPRSPRQGYNYMNKVPSSPNLSCQFPMQPTRSSPESHQRTSHLNTLASTFMALSSSDKPNTQLTATSLLNSLANMSQNHMSPNLPLIGQSSNPLQNNGVSIMSSNPLTIPSMMNMQSVPNNKPQPGSGFPGNMKNFAGMPRPQFPNQQSMLRNNLPTELNDGNNRIPNFQPAYRPFS</sequence>
<feature type="compositionally biased region" description="Basic and acidic residues" evidence="2">
    <location>
        <begin position="215"/>
        <end position="251"/>
    </location>
</feature>
<feature type="compositionally biased region" description="Basic and acidic residues" evidence="2">
    <location>
        <begin position="613"/>
        <end position="623"/>
    </location>
</feature>
<feature type="compositionally biased region" description="Basic and acidic residues" evidence="2">
    <location>
        <begin position="263"/>
        <end position="272"/>
    </location>
</feature>
<feature type="compositionally biased region" description="Low complexity" evidence="2">
    <location>
        <begin position="310"/>
        <end position="322"/>
    </location>
</feature>
<feature type="region of interest" description="Disordered" evidence="2">
    <location>
        <begin position="813"/>
        <end position="862"/>
    </location>
</feature>
<evidence type="ECO:0000313" key="3">
    <source>
        <dbReference type="EMBL" id="CAB3979487.1"/>
    </source>
</evidence>
<feature type="compositionally biased region" description="Basic and acidic residues" evidence="2">
    <location>
        <begin position="192"/>
        <end position="202"/>
    </location>
</feature>
<dbReference type="Proteomes" id="UP001152795">
    <property type="component" value="Unassembled WGS sequence"/>
</dbReference>
<feature type="region of interest" description="Disordered" evidence="2">
    <location>
        <begin position="1087"/>
        <end position="1108"/>
    </location>
</feature>
<feature type="compositionally biased region" description="Polar residues" evidence="2">
    <location>
        <begin position="645"/>
        <end position="666"/>
    </location>
</feature>
<dbReference type="GO" id="GO:0005634">
    <property type="term" value="C:nucleus"/>
    <property type="evidence" value="ECO:0007669"/>
    <property type="project" value="TreeGrafter"/>
</dbReference>
<feature type="region of interest" description="Disordered" evidence="2">
    <location>
        <begin position="309"/>
        <end position="339"/>
    </location>
</feature>
<accession>A0A7D9HCR0</accession>
<feature type="compositionally biased region" description="Polar residues" evidence="2">
    <location>
        <begin position="1031"/>
        <end position="1049"/>
    </location>
</feature>
<feature type="region of interest" description="Disordered" evidence="2">
    <location>
        <begin position="1350"/>
        <end position="1371"/>
    </location>
</feature>
<keyword evidence="4" id="KW-1185">Reference proteome</keyword>
<evidence type="ECO:0000256" key="2">
    <source>
        <dbReference type="SAM" id="MobiDB-lite"/>
    </source>
</evidence>
<dbReference type="OrthoDB" id="68076at2759"/>
<keyword evidence="1" id="KW-0597">Phosphoprotein</keyword>
<feature type="compositionally biased region" description="Polar residues" evidence="2">
    <location>
        <begin position="1186"/>
        <end position="1195"/>
    </location>
</feature>
<feature type="compositionally biased region" description="Low complexity" evidence="2">
    <location>
        <begin position="330"/>
        <end position="339"/>
    </location>
</feature>
<feature type="compositionally biased region" description="Basic residues" evidence="2">
    <location>
        <begin position="203"/>
        <end position="214"/>
    </location>
</feature>
<evidence type="ECO:0000313" key="4">
    <source>
        <dbReference type="Proteomes" id="UP001152795"/>
    </source>
</evidence>
<feature type="compositionally biased region" description="Polar residues" evidence="2">
    <location>
        <begin position="504"/>
        <end position="516"/>
    </location>
</feature>
<dbReference type="PANTHER" id="PTHR21669:SF28">
    <property type="entry name" value="YEMANUCLEIN"/>
    <property type="match status" value="1"/>
</dbReference>
<gene>
    <name evidence="3" type="ORF">PACLA_8A002601</name>
</gene>
<feature type="compositionally biased region" description="Polar residues" evidence="2">
    <location>
        <begin position="835"/>
        <end position="857"/>
    </location>
</feature>
<dbReference type="GO" id="GO:0006325">
    <property type="term" value="P:chromatin organization"/>
    <property type="evidence" value="ECO:0007669"/>
    <property type="project" value="TreeGrafter"/>
</dbReference>
<comment type="caution">
    <text evidence="3">The sequence shown here is derived from an EMBL/GenBank/DDBJ whole genome shotgun (WGS) entry which is preliminary data.</text>
</comment>
<feature type="region of interest" description="Disordered" evidence="2">
    <location>
        <begin position="928"/>
        <end position="966"/>
    </location>
</feature>
<feature type="compositionally biased region" description="Polar residues" evidence="2">
    <location>
        <begin position="935"/>
        <end position="955"/>
    </location>
</feature>
<feature type="region of interest" description="Disordered" evidence="2">
    <location>
        <begin position="1186"/>
        <end position="1205"/>
    </location>
</feature>
<feature type="region of interest" description="Disordered" evidence="2">
    <location>
        <begin position="1006"/>
        <end position="1049"/>
    </location>
</feature>
<feature type="region of interest" description="Disordered" evidence="2">
    <location>
        <begin position="496"/>
        <end position="521"/>
    </location>
</feature>
<dbReference type="Pfam" id="PF14075">
    <property type="entry name" value="UBN_AB"/>
    <property type="match status" value="1"/>
</dbReference>